<evidence type="ECO:0000313" key="3">
    <source>
        <dbReference type="EMBL" id="OMD37611.1"/>
    </source>
</evidence>
<protein>
    <submittedName>
        <fullName evidence="3">Protein-glutamine gamma-glutamyltransferase</fullName>
    </submittedName>
</protein>
<keyword evidence="4" id="KW-1185">Reference proteome</keyword>
<accession>A0ABX3GVC6</accession>
<proteinExistence type="predicted"/>
<evidence type="ECO:0000256" key="2">
    <source>
        <dbReference type="ARBA" id="ARBA00022969"/>
    </source>
</evidence>
<reference evidence="3 4" key="1">
    <citation type="submission" date="2016-10" db="EMBL/GenBank/DDBJ databases">
        <title>Paenibacillus species isolates.</title>
        <authorList>
            <person name="Beno S.M."/>
        </authorList>
    </citation>
    <scope>NUCLEOTIDE SEQUENCE [LARGE SCALE GENOMIC DNA]</scope>
    <source>
        <strain evidence="3 4">FSL H7-0744</strain>
    </source>
</reference>
<dbReference type="InterPro" id="IPR020916">
    <property type="entry name" value="Gln_gamma-glutamylTfrase_bac"/>
</dbReference>
<keyword evidence="2" id="KW-0749">Sporulation</keyword>
<evidence type="ECO:0000256" key="1">
    <source>
        <dbReference type="ARBA" id="ARBA00022679"/>
    </source>
</evidence>
<gene>
    <name evidence="3" type="ORF">BSK56_31085</name>
</gene>
<dbReference type="RefSeq" id="WP_076114257.1">
    <property type="nucleotide sequence ID" value="NZ_MPTB01000067.1"/>
</dbReference>
<dbReference type="Pfam" id="PF20085">
    <property type="entry name" value="TGL"/>
    <property type="match status" value="1"/>
</dbReference>
<organism evidence="3 4">
    <name type="scientific">Paenibacillus borealis</name>
    <dbReference type="NCBI Taxonomy" id="160799"/>
    <lineage>
        <taxon>Bacteria</taxon>
        <taxon>Bacillati</taxon>
        <taxon>Bacillota</taxon>
        <taxon>Bacilli</taxon>
        <taxon>Bacillales</taxon>
        <taxon>Paenibacillaceae</taxon>
        <taxon>Paenibacillus</taxon>
    </lineage>
</organism>
<evidence type="ECO:0000313" key="4">
    <source>
        <dbReference type="Proteomes" id="UP000187412"/>
    </source>
</evidence>
<name>A0ABX3GVC6_PAEBO</name>
<dbReference type="EMBL" id="MPTB01000067">
    <property type="protein sequence ID" value="OMD37611.1"/>
    <property type="molecule type" value="Genomic_DNA"/>
</dbReference>
<dbReference type="Proteomes" id="UP000187412">
    <property type="component" value="Unassembled WGS sequence"/>
</dbReference>
<sequence length="240" mass="26540">MGIGYGPGDPSFERSMRAGIIAAAESMNAGGTEFSNFKNSRCNPRYWNRTDNGGFQLKEGVAPSAAINDIFENGSLYAFECAMAMVMILYKATIGVIGEAAFDRHFGDIFLWDWNYDSNLQMITTFEKSDMLPGDVVYFKNPDHNPDKPEWQGENAIMLGDDRYYGHGLGIKSSAQMIAALNRHRVPGSRISACFTDEALHPNFAYISGLAMRAAVPAPENKGARNTIFSRIGVKSYIYK</sequence>
<keyword evidence="1" id="KW-0808">Transferase</keyword>
<comment type="caution">
    <text evidence="3">The sequence shown here is derived from an EMBL/GenBank/DDBJ whole genome shotgun (WGS) entry which is preliminary data.</text>
</comment>